<keyword evidence="4" id="KW-1185">Reference proteome</keyword>
<feature type="signal peptide" evidence="2">
    <location>
        <begin position="1"/>
        <end position="39"/>
    </location>
</feature>
<evidence type="ECO:0000313" key="4">
    <source>
        <dbReference type="Proteomes" id="UP000199063"/>
    </source>
</evidence>
<evidence type="ECO:0008006" key="5">
    <source>
        <dbReference type="Google" id="ProtNLM"/>
    </source>
</evidence>
<dbReference type="Proteomes" id="UP000199063">
    <property type="component" value="Unassembled WGS sequence"/>
</dbReference>
<keyword evidence="2" id="KW-0732">Signal</keyword>
<feature type="chain" id="PRO_5038413218" description="DUF916 domain-containing protein" evidence="2">
    <location>
        <begin position="40"/>
        <end position="293"/>
    </location>
</feature>
<dbReference type="AlphaFoldDB" id="A0A1G9UV17"/>
<accession>A0A1G9UV17</accession>
<dbReference type="STRING" id="1196353.SAMN05444921_11145"/>
<name>A0A1G9UV17_9ACTN</name>
<organism evidence="3 4">
    <name type="scientific">Streptomyces wuyuanensis</name>
    <dbReference type="NCBI Taxonomy" id="1196353"/>
    <lineage>
        <taxon>Bacteria</taxon>
        <taxon>Bacillati</taxon>
        <taxon>Actinomycetota</taxon>
        <taxon>Actinomycetes</taxon>
        <taxon>Kitasatosporales</taxon>
        <taxon>Streptomycetaceae</taxon>
        <taxon>Streptomyces</taxon>
    </lineage>
</organism>
<gene>
    <name evidence="3" type="ORF">SAMN05444921_11145</name>
</gene>
<dbReference type="EMBL" id="FNHI01000011">
    <property type="protein sequence ID" value="SDM63794.1"/>
    <property type="molecule type" value="Genomic_DNA"/>
</dbReference>
<feature type="region of interest" description="Disordered" evidence="1">
    <location>
        <begin position="268"/>
        <end position="293"/>
    </location>
</feature>
<proteinExistence type="predicted"/>
<dbReference type="GeneID" id="40830783"/>
<protein>
    <recommendedName>
        <fullName evidence="5">DUF916 domain-containing protein</fullName>
    </recommendedName>
</protein>
<sequence>MADPARTAVRGLTVPARAGLAAAAGALLPVLWAAAPAAAGQDWTAEPATGGRPYVYLEGPPGTVMEDGVSVTNPGAEPLTVRLRAAGTAWVAFAEDRVTVPARTRADVPFAVTVPDSASPGDRSARVVASAGAREAVVRVHVRVTGPELAALTVEDVRVDGRVIRYTLVNRGNTVLAPRLAVRADGLTGELLRRPARTLPVELGPGRSLELTEPWPDPPALDSVDVTLRVTAPGAAPAEATASARYVPWAAATGTVLALGTAAGGIALWRGRRPPPGRPDGPERTLAQAGARP</sequence>
<evidence type="ECO:0000256" key="2">
    <source>
        <dbReference type="SAM" id="SignalP"/>
    </source>
</evidence>
<reference evidence="4" key="1">
    <citation type="submission" date="2016-10" db="EMBL/GenBank/DDBJ databases">
        <authorList>
            <person name="Varghese N."/>
            <person name="Submissions S."/>
        </authorList>
    </citation>
    <scope>NUCLEOTIDE SEQUENCE [LARGE SCALE GENOMIC DNA]</scope>
    <source>
        <strain evidence="4">CGMCC 4.7042</strain>
    </source>
</reference>
<dbReference type="RefSeq" id="WP_244292019.1">
    <property type="nucleotide sequence ID" value="NZ_FNHI01000011.1"/>
</dbReference>
<evidence type="ECO:0000313" key="3">
    <source>
        <dbReference type="EMBL" id="SDM63794.1"/>
    </source>
</evidence>
<evidence type="ECO:0000256" key="1">
    <source>
        <dbReference type="SAM" id="MobiDB-lite"/>
    </source>
</evidence>